<organism evidence="2 3">
    <name type="scientific">Colletotrichum orchidophilum</name>
    <dbReference type="NCBI Taxonomy" id="1209926"/>
    <lineage>
        <taxon>Eukaryota</taxon>
        <taxon>Fungi</taxon>
        <taxon>Dikarya</taxon>
        <taxon>Ascomycota</taxon>
        <taxon>Pezizomycotina</taxon>
        <taxon>Sordariomycetes</taxon>
        <taxon>Hypocreomycetidae</taxon>
        <taxon>Glomerellales</taxon>
        <taxon>Glomerellaceae</taxon>
        <taxon>Colletotrichum</taxon>
    </lineage>
</organism>
<reference evidence="2 3" key="1">
    <citation type="submission" date="2016-09" db="EMBL/GenBank/DDBJ databases">
        <authorList>
            <person name="Capua I."/>
            <person name="De Benedictis P."/>
            <person name="Joannis T."/>
            <person name="Lombin L.H."/>
            <person name="Cattoli G."/>
        </authorList>
    </citation>
    <scope>NUCLEOTIDE SEQUENCE [LARGE SCALE GENOMIC DNA]</scope>
    <source>
        <strain evidence="2 3">IMI 309357</strain>
    </source>
</reference>
<protein>
    <submittedName>
        <fullName evidence="2">Uncharacterized protein</fullName>
    </submittedName>
</protein>
<proteinExistence type="predicted"/>
<comment type="caution">
    <text evidence="2">The sequence shown here is derived from an EMBL/GenBank/DDBJ whole genome shotgun (WGS) entry which is preliminary data.</text>
</comment>
<keyword evidence="3" id="KW-1185">Reference proteome</keyword>
<evidence type="ECO:0000313" key="3">
    <source>
        <dbReference type="Proteomes" id="UP000176998"/>
    </source>
</evidence>
<name>A0A1G4B194_9PEZI</name>
<sequence length="157" mass="17608">MATESEQHLSQRVGLLPQPMPSPKTIDTILLNHPSPAVETDFDANFCQMVASRQGLPDTTKTEIPSDARPSNPAGRSWPDPGRLDGELELPLQQCGLQRSNALRRRVHPCRDLTTCKSSQQRWYSRIAKYENNKDNNTNTNSSSSWKAANDLEWGFS</sequence>
<evidence type="ECO:0000313" key="2">
    <source>
        <dbReference type="EMBL" id="OHE95126.1"/>
    </source>
</evidence>
<dbReference type="GeneID" id="34562652"/>
<dbReference type="RefSeq" id="XP_022472288.1">
    <property type="nucleotide sequence ID" value="XM_022621142.1"/>
</dbReference>
<feature type="compositionally biased region" description="Low complexity" evidence="1">
    <location>
        <begin position="135"/>
        <end position="149"/>
    </location>
</feature>
<evidence type="ECO:0000256" key="1">
    <source>
        <dbReference type="SAM" id="MobiDB-lite"/>
    </source>
</evidence>
<dbReference type="EMBL" id="MJBS01000087">
    <property type="protein sequence ID" value="OHE95126.1"/>
    <property type="molecule type" value="Genomic_DNA"/>
</dbReference>
<gene>
    <name evidence="2" type="ORF">CORC01_09513</name>
</gene>
<dbReference type="AlphaFoldDB" id="A0A1G4B194"/>
<dbReference type="Proteomes" id="UP000176998">
    <property type="component" value="Unassembled WGS sequence"/>
</dbReference>
<feature type="region of interest" description="Disordered" evidence="1">
    <location>
        <begin position="1"/>
        <end position="21"/>
    </location>
</feature>
<feature type="region of interest" description="Disordered" evidence="1">
    <location>
        <begin position="132"/>
        <end position="157"/>
    </location>
</feature>
<feature type="region of interest" description="Disordered" evidence="1">
    <location>
        <begin position="51"/>
        <end position="87"/>
    </location>
</feature>
<accession>A0A1G4B194</accession>